<dbReference type="AlphaFoldDB" id="A0A833SB93"/>
<evidence type="ECO:0000256" key="3">
    <source>
        <dbReference type="ARBA" id="ARBA00022692"/>
    </source>
</evidence>
<evidence type="ECO:0000256" key="5">
    <source>
        <dbReference type="ARBA" id="ARBA00022989"/>
    </source>
</evidence>
<gene>
    <name evidence="10" type="ORF">GN244_ATG02809</name>
</gene>
<dbReference type="GO" id="GO:0005743">
    <property type="term" value="C:mitochondrial inner membrane"/>
    <property type="evidence" value="ECO:0007669"/>
    <property type="project" value="UniProtKB-SubCell"/>
</dbReference>
<comment type="similarity">
    <text evidence="2">Belongs to the COX16 family.</text>
</comment>
<accession>A0A833SB93</accession>
<comment type="subcellular location">
    <subcellularLocation>
        <location evidence="1">Mitochondrion inner membrane</location>
        <topology evidence="1">Single-pass membrane protein</topology>
    </subcellularLocation>
</comment>
<keyword evidence="5 9" id="KW-1133">Transmembrane helix</keyword>
<evidence type="ECO:0000256" key="2">
    <source>
        <dbReference type="ARBA" id="ARBA00008370"/>
    </source>
</evidence>
<dbReference type="InterPro" id="IPR020164">
    <property type="entry name" value="Cyt_c_Oxase_assmbl_COX16"/>
</dbReference>
<keyword evidence="4" id="KW-0999">Mitochondrion inner membrane</keyword>
<name>A0A833SB93_PHYIN</name>
<keyword evidence="7 9" id="KW-0472">Membrane</keyword>
<keyword evidence="6" id="KW-0496">Mitochondrion</keyword>
<dbReference type="Pfam" id="PF14138">
    <property type="entry name" value="COX16"/>
    <property type="match status" value="1"/>
</dbReference>
<evidence type="ECO:0000256" key="1">
    <source>
        <dbReference type="ARBA" id="ARBA00004434"/>
    </source>
</evidence>
<organism evidence="10 11">
    <name type="scientific">Phytophthora infestans</name>
    <name type="common">Potato late blight agent</name>
    <name type="synonym">Botrytis infestans</name>
    <dbReference type="NCBI Taxonomy" id="4787"/>
    <lineage>
        <taxon>Eukaryota</taxon>
        <taxon>Sar</taxon>
        <taxon>Stramenopiles</taxon>
        <taxon>Oomycota</taxon>
        <taxon>Peronosporomycetes</taxon>
        <taxon>Peronosporales</taxon>
        <taxon>Peronosporaceae</taxon>
        <taxon>Phytophthora</taxon>
    </lineage>
</organism>
<evidence type="ECO:0000256" key="4">
    <source>
        <dbReference type="ARBA" id="ARBA00022792"/>
    </source>
</evidence>
<evidence type="ECO:0000256" key="9">
    <source>
        <dbReference type="SAM" id="Phobius"/>
    </source>
</evidence>
<evidence type="ECO:0000256" key="8">
    <source>
        <dbReference type="SAM" id="MobiDB-lite"/>
    </source>
</evidence>
<evidence type="ECO:0000313" key="10">
    <source>
        <dbReference type="EMBL" id="KAF4044892.1"/>
    </source>
</evidence>
<keyword evidence="11" id="KW-1185">Reference proteome</keyword>
<comment type="caution">
    <text evidence="10">The sequence shown here is derived from an EMBL/GenBank/DDBJ whole genome shotgun (WGS) entry which is preliminary data.</text>
</comment>
<keyword evidence="3 9" id="KW-0812">Transmembrane</keyword>
<evidence type="ECO:0000256" key="7">
    <source>
        <dbReference type="ARBA" id="ARBA00023136"/>
    </source>
</evidence>
<proteinExistence type="inferred from homology"/>
<feature type="region of interest" description="Disordered" evidence="8">
    <location>
        <begin position="1"/>
        <end position="26"/>
    </location>
</feature>
<feature type="compositionally biased region" description="Basic residues" evidence="8">
    <location>
        <begin position="16"/>
        <end position="26"/>
    </location>
</feature>
<sequence>MLRAAVRRFSAEASKQRPKRHHKKKNHFATAGLPLVLFIVGGYVALTQFVGGKYETRDHMVKSQSKHLFNLEEEHKKMTKKLNLDDFEIKPVPKPKEDP</sequence>
<reference evidence="10" key="1">
    <citation type="submission" date="2020-04" db="EMBL/GenBank/DDBJ databases">
        <title>Hybrid Assembly of Korean Phytophthora infestans isolates.</title>
        <authorList>
            <person name="Prokchorchik M."/>
            <person name="Lee Y."/>
            <person name="Seo J."/>
            <person name="Cho J.-H."/>
            <person name="Park Y.-E."/>
            <person name="Jang D.-C."/>
            <person name="Im J.-S."/>
            <person name="Choi J.-G."/>
            <person name="Park H.-J."/>
            <person name="Lee G.-B."/>
            <person name="Lee Y.-G."/>
            <person name="Hong S.-Y."/>
            <person name="Cho K."/>
            <person name="Sohn K.H."/>
        </authorList>
    </citation>
    <scope>NUCLEOTIDE SEQUENCE</scope>
    <source>
        <strain evidence="10">KR_1_A1</strain>
    </source>
</reference>
<protein>
    <submittedName>
        <fullName evidence="10">Cytochrome c oxidase assembly protein COX16</fullName>
    </submittedName>
</protein>
<evidence type="ECO:0000313" key="11">
    <source>
        <dbReference type="Proteomes" id="UP000602510"/>
    </source>
</evidence>
<dbReference type="EMBL" id="WSZM01000058">
    <property type="protein sequence ID" value="KAF4044892.1"/>
    <property type="molecule type" value="Genomic_DNA"/>
</dbReference>
<evidence type="ECO:0000256" key="6">
    <source>
        <dbReference type="ARBA" id="ARBA00023128"/>
    </source>
</evidence>
<feature type="transmembrane region" description="Helical" evidence="9">
    <location>
        <begin position="27"/>
        <end position="46"/>
    </location>
</feature>
<dbReference type="Proteomes" id="UP000602510">
    <property type="component" value="Unassembled WGS sequence"/>
</dbReference>